<comment type="caution">
    <text evidence="2">The sequence shown here is derived from an EMBL/GenBank/DDBJ whole genome shotgun (WGS) entry which is preliminary data.</text>
</comment>
<evidence type="ECO:0000259" key="1">
    <source>
        <dbReference type="Pfam" id="PF22917"/>
    </source>
</evidence>
<dbReference type="Proteomes" id="UP000631114">
    <property type="component" value="Unassembled WGS sequence"/>
</dbReference>
<dbReference type="AlphaFoldDB" id="A0A835M1G6"/>
<dbReference type="InterPro" id="IPR055222">
    <property type="entry name" value="PRISE-like_Rossmann-fold"/>
</dbReference>
<dbReference type="SUPFAM" id="SSF51735">
    <property type="entry name" value="NAD(P)-binding Rossmann-fold domains"/>
    <property type="match status" value="1"/>
</dbReference>
<dbReference type="GO" id="GO:0016627">
    <property type="term" value="F:oxidoreductase activity, acting on the CH-CH group of donors"/>
    <property type="evidence" value="ECO:0007669"/>
    <property type="project" value="UniProtKB-ARBA"/>
</dbReference>
<dbReference type="CDD" id="cd08948">
    <property type="entry name" value="5beta-POR_like_SDR_a"/>
    <property type="match status" value="1"/>
</dbReference>
<dbReference type="InterPro" id="IPR036291">
    <property type="entry name" value="NAD(P)-bd_dom_sf"/>
</dbReference>
<evidence type="ECO:0000313" key="2">
    <source>
        <dbReference type="EMBL" id="KAF9607256.1"/>
    </source>
</evidence>
<gene>
    <name evidence="2" type="ORF">IFM89_033463</name>
</gene>
<dbReference type="Gene3D" id="3.40.50.720">
    <property type="entry name" value="NAD(P)-binding Rossmann-like Domain"/>
    <property type="match status" value="1"/>
</dbReference>
<reference evidence="2 3" key="1">
    <citation type="submission" date="2020-10" db="EMBL/GenBank/DDBJ databases">
        <title>The Coptis chinensis genome and diversification of protoberbering-type alkaloids.</title>
        <authorList>
            <person name="Wang B."/>
            <person name="Shu S."/>
            <person name="Song C."/>
            <person name="Liu Y."/>
        </authorList>
    </citation>
    <scope>NUCLEOTIDE SEQUENCE [LARGE SCALE GENOMIC DNA]</scope>
    <source>
        <strain evidence="2">HL-2020</strain>
        <tissue evidence="2">Leaf</tissue>
    </source>
</reference>
<proteinExistence type="predicted"/>
<dbReference type="Pfam" id="PF22917">
    <property type="entry name" value="PRISE"/>
    <property type="match status" value="1"/>
</dbReference>
<keyword evidence="3" id="KW-1185">Reference proteome</keyword>
<dbReference type="EMBL" id="JADFTS010000005">
    <property type="protein sequence ID" value="KAF9607256.1"/>
    <property type="molecule type" value="Genomic_DNA"/>
</dbReference>
<dbReference type="PANTHER" id="PTHR32487">
    <property type="entry name" value="3-OXO-DELTA(4,5)-STEROID 5-BETA-REDUCTASE"/>
    <property type="match status" value="1"/>
</dbReference>
<organism evidence="2 3">
    <name type="scientific">Coptis chinensis</name>
    <dbReference type="NCBI Taxonomy" id="261450"/>
    <lineage>
        <taxon>Eukaryota</taxon>
        <taxon>Viridiplantae</taxon>
        <taxon>Streptophyta</taxon>
        <taxon>Embryophyta</taxon>
        <taxon>Tracheophyta</taxon>
        <taxon>Spermatophyta</taxon>
        <taxon>Magnoliopsida</taxon>
        <taxon>Ranunculales</taxon>
        <taxon>Ranunculaceae</taxon>
        <taxon>Coptidoideae</taxon>
        <taxon>Coptis</taxon>
    </lineage>
</organism>
<feature type="domain" description="PRISE-like Rossmann-fold" evidence="1">
    <location>
        <begin position="80"/>
        <end position="375"/>
    </location>
</feature>
<protein>
    <recommendedName>
        <fullName evidence="1">PRISE-like Rossmann-fold domain-containing protein</fullName>
    </recommendedName>
</protein>
<name>A0A835M1G6_9MAGN</name>
<evidence type="ECO:0000313" key="3">
    <source>
        <dbReference type="Proteomes" id="UP000631114"/>
    </source>
</evidence>
<dbReference type="PANTHER" id="PTHR32487:SF13">
    <property type="entry name" value="LOW QUALITY PROTEIN: IRIDOID SYNTHASE-LIKE"/>
    <property type="match status" value="1"/>
</dbReference>
<sequence length="377" mass="42943">MESQSHNKSVALIVGVTGMVGLSLAEALKKPTALGGPWKVYGAARRPKPSWFPSSTIDHYIAFDAVNFDDTQHHLNPISNEVTHVFWVAIQVRETEEENISVNSTMLSNVLNVLTLSPNSTLKHVALQTGTKHYMGPIFDPIHAGQLVPHDQPFQEDSVRLPYPNFYYTLEDIVTAYSPKITWSVHRSSIIVGASSRSFYNALLTLAVYAAICRYQGTPFRYPGTRYTWEHFCDMSDSGLLADQQIWASVTDKAKNQAFNCTNGDFFLWKNMWKFLTEVFDVKYEPLNEENEFDFVGEMEKKESVWNEIVKKEGLENTKMGEITCPAALHAVLHFGLQHVCSMTKSREYGFFGYANTFKSIRMWVDRLREMKIIPKL</sequence>
<dbReference type="OrthoDB" id="1731983at2759"/>
<accession>A0A835M1G6</accession>